<evidence type="ECO:0000256" key="3">
    <source>
        <dbReference type="ARBA" id="ARBA00022801"/>
    </source>
</evidence>
<evidence type="ECO:0000256" key="6">
    <source>
        <dbReference type="ARBA" id="ARBA00023098"/>
    </source>
</evidence>
<keyword evidence="7 9" id="KW-0472">Membrane</keyword>
<keyword evidence="2 9" id="KW-0812">Transmembrane</keyword>
<keyword evidence="12" id="KW-1185">Reference proteome</keyword>
<evidence type="ECO:0000256" key="5">
    <source>
        <dbReference type="ARBA" id="ARBA00022989"/>
    </source>
</evidence>
<reference evidence="11" key="1">
    <citation type="journal article" date="2022" name="G3 (Bethesda)">
        <title>High quality genome of the basidiomycete yeast Dioszegia hungarica PDD-24b-2 isolated from cloud water.</title>
        <authorList>
            <person name="Jarrige D."/>
            <person name="Haridas S."/>
            <person name="Bleykasten-Grosshans C."/>
            <person name="Joly M."/>
            <person name="Nadalig T."/>
            <person name="Sancelme M."/>
            <person name="Vuilleumier S."/>
            <person name="Grigoriev I.V."/>
            <person name="Amato P."/>
            <person name="Bringel F."/>
        </authorList>
    </citation>
    <scope>NUCLEOTIDE SEQUENCE</scope>
    <source>
        <strain evidence="11">PDD-24b-2</strain>
    </source>
</reference>
<organism evidence="11 12">
    <name type="scientific">Dioszegia hungarica</name>
    <dbReference type="NCBI Taxonomy" id="4972"/>
    <lineage>
        <taxon>Eukaryota</taxon>
        <taxon>Fungi</taxon>
        <taxon>Dikarya</taxon>
        <taxon>Basidiomycota</taxon>
        <taxon>Agaricomycotina</taxon>
        <taxon>Tremellomycetes</taxon>
        <taxon>Tremellales</taxon>
        <taxon>Bulleribasidiaceae</taxon>
        <taxon>Dioszegia</taxon>
    </lineage>
</organism>
<keyword evidence="10" id="KW-0732">Signal</keyword>
<evidence type="ECO:0000256" key="9">
    <source>
        <dbReference type="SAM" id="Phobius"/>
    </source>
</evidence>
<dbReference type="PANTHER" id="PTHR23129:SF0">
    <property type="entry name" value="ACYL-COENZYME A DIPHOSPHATASE FITM2"/>
    <property type="match status" value="1"/>
</dbReference>
<evidence type="ECO:0000256" key="10">
    <source>
        <dbReference type="SAM" id="SignalP"/>
    </source>
</evidence>
<feature type="transmembrane region" description="Helical" evidence="9">
    <location>
        <begin position="84"/>
        <end position="103"/>
    </location>
</feature>
<sequence>MRRPLLGMAALLSTIVLLGTAYSSLNSLALDTSLYPSPSRTAYFAQKTNIFNQYFVKLAWLHTSLIYLPHLFTTPSPSRFIPHLWSYVISTAFWAIFTTWFFGRGLGDRIIELSGGKCVIALPTNWGLDRDKVQEMMALVPASVGASLLSSTLDATTSSLAETANSAPHDDNLYLAVPSSFCTSQAALTPKSAPDIFSILSALPFPQSVYNDSERPTLAIPRPRWFRGHDISGHVFILVLSSLLLTRRLLPTWRRWMGAGDVVAADKGRAQSPVLQLGNEQLRARIHAVATVLGTALLVLWLWMTLMTATYFHNPQEKISGLVLGLTTAYLVDVFTPSISISPSETSAVPRTKSSLSPTLDENGARRGDDGLVQSSEADAAGTEGGKDKVE</sequence>
<evidence type="ECO:0000256" key="1">
    <source>
        <dbReference type="ARBA" id="ARBA00004477"/>
    </source>
</evidence>
<feature type="transmembrane region" description="Helical" evidence="9">
    <location>
        <begin position="286"/>
        <end position="312"/>
    </location>
</feature>
<feature type="region of interest" description="Disordered" evidence="8">
    <location>
        <begin position="342"/>
        <end position="391"/>
    </location>
</feature>
<dbReference type="Pfam" id="PF10261">
    <property type="entry name" value="FIT"/>
    <property type="match status" value="1"/>
</dbReference>
<dbReference type="GO" id="GO:0019915">
    <property type="term" value="P:lipid storage"/>
    <property type="evidence" value="ECO:0007669"/>
    <property type="project" value="InterPro"/>
</dbReference>
<dbReference type="PANTHER" id="PTHR23129">
    <property type="entry name" value="ACYL-COENZYME A DIPHOSPHATASE FITM2"/>
    <property type="match status" value="1"/>
</dbReference>
<dbReference type="RefSeq" id="XP_052943985.1">
    <property type="nucleotide sequence ID" value="XM_053087657.1"/>
</dbReference>
<name>A0AA38H5D7_9TREE</name>
<gene>
    <name evidence="11" type="ORF">MKK02DRAFT_28873</name>
</gene>
<dbReference type="GO" id="GO:0010945">
    <property type="term" value="F:coenzyme A diphosphatase activity"/>
    <property type="evidence" value="ECO:0007669"/>
    <property type="project" value="InterPro"/>
</dbReference>
<comment type="caution">
    <text evidence="11">The sequence shown here is derived from an EMBL/GenBank/DDBJ whole genome shotgun (WGS) entry which is preliminary data.</text>
</comment>
<dbReference type="GO" id="GO:0008654">
    <property type="term" value="P:phospholipid biosynthetic process"/>
    <property type="evidence" value="ECO:0007669"/>
    <property type="project" value="TreeGrafter"/>
</dbReference>
<dbReference type="GeneID" id="77726862"/>
<feature type="signal peptide" evidence="10">
    <location>
        <begin position="1"/>
        <end position="21"/>
    </location>
</feature>
<accession>A0AA38H5D7</accession>
<dbReference type="Proteomes" id="UP001164286">
    <property type="component" value="Unassembled WGS sequence"/>
</dbReference>
<evidence type="ECO:0000313" key="11">
    <source>
        <dbReference type="EMBL" id="KAI9634208.1"/>
    </source>
</evidence>
<keyword evidence="6" id="KW-0443">Lipid metabolism</keyword>
<keyword evidence="5 9" id="KW-1133">Transmembrane helix</keyword>
<evidence type="ECO:0000256" key="4">
    <source>
        <dbReference type="ARBA" id="ARBA00022824"/>
    </source>
</evidence>
<evidence type="ECO:0000256" key="7">
    <source>
        <dbReference type="ARBA" id="ARBA00023136"/>
    </source>
</evidence>
<comment type="subcellular location">
    <subcellularLocation>
        <location evidence="1">Endoplasmic reticulum membrane</location>
        <topology evidence="1">Multi-pass membrane protein</topology>
    </subcellularLocation>
</comment>
<keyword evidence="4" id="KW-0256">Endoplasmic reticulum</keyword>
<dbReference type="GO" id="GO:0034389">
    <property type="term" value="P:lipid droplet organization"/>
    <property type="evidence" value="ECO:0007669"/>
    <property type="project" value="TreeGrafter"/>
</dbReference>
<proteinExistence type="predicted"/>
<protein>
    <submittedName>
        <fullName evidence="11">Inositol phospholipid synthesis and fat-storage-inducing TM-domain-containing protein</fullName>
    </submittedName>
</protein>
<evidence type="ECO:0000313" key="12">
    <source>
        <dbReference type="Proteomes" id="UP001164286"/>
    </source>
</evidence>
<dbReference type="AlphaFoldDB" id="A0AA38H5D7"/>
<dbReference type="GO" id="GO:0005789">
    <property type="term" value="C:endoplasmic reticulum membrane"/>
    <property type="evidence" value="ECO:0007669"/>
    <property type="project" value="UniProtKB-SubCell"/>
</dbReference>
<dbReference type="InterPro" id="IPR019388">
    <property type="entry name" value="FIT"/>
</dbReference>
<evidence type="ECO:0000256" key="8">
    <source>
        <dbReference type="SAM" id="MobiDB-lite"/>
    </source>
</evidence>
<dbReference type="EMBL" id="JAKWFO010000008">
    <property type="protein sequence ID" value="KAI9634208.1"/>
    <property type="molecule type" value="Genomic_DNA"/>
</dbReference>
<evidence type="ECO:0000256" key="2">
    <source>
        <dbReference type="ARBA" id="ARBA00022692"/>
    </source>
</evidence>
<keyword evidence="3" id="KW-0378">Hydrolase</keyword>
<feature type="chain" id="PRO_5041372660" evidence="10">
    <location>
        <begin position="22"/>
        <end position="391"/>
    </location>
</feature>